<feature type="non-terminal residue" evidence="1">
    <location>
        <position position="1"/>
    </location>
</feature>
<dbReference type="EMBL" id="UYYB01109649">
    <property type="protein sequence ID" value="VDM80709.1"/>
    <property type="molecule type" value="Genomic_DNA"/>
</dbReference>
<sequence length="220" mass="25312">RSCKYYVSLLRVDTIHRHSHIVAPVFGLGSPQEELKRLVHYVQASNCSVTLHSNFPTYCHTIVSDDASVLLISYQPSLDVPEDLAKLRNFHVVTPIKHHHGVGLNVRNHGIGPAGMNQSSDKLWILKTLEETVDDLFGGQNIDLLIIDMNGGEFTLFPNLLRLANETRFTQLSVRGHVWSEENENFRQLYWNLRQLESYGYLHQYGQVELPRYDIVYVRE</sequence>
<evidence type="ECO:0000313" key="2">
    <source>
        <dbReference type="Proteomes" id="UP000270094"/>
    </source>
</evidence>
<evidence type="ECO:0000313" key="1">
    <source>
        <dbReference type="EMBL" id="VDM80709.1"/>
    </source>
</evidence>
<reference evidence="1 2" key="1">
    <citation type="submission" date="2018-11" db="EMBL/GenBank/DDBJ databases">
        <authorList>
            <consortium name="Pathogen Informatics"/>
        </authorList>
    </citation>
    <scope>NUCLEOTIDE SEQUENCE [LARGE SCALE GENOMIC DNA]</scope>
</reference>
<proteinExistence type="predicted"/>
<organism evidence="1 2">
    <name type="scientific">Strongylus vulgaris</name>
    <name type="common">Blood worm</name>
    <dbReference type="NCBI Taxonomy" id="40348"/>
    <lineage>
        <taxon>Eukaryota</taxon>
        <taxon>Metazoa</taxon>
        <taxon>Ecdysozoa</taxon>
        <taxon>Nematoda</taxon>
        <taxon>Chromadorea</taxon>
        <taxon>Rhabditida</taxon>
        <taxon>Rhabditina</taxon>
        <taxon>Rhabditomorpha</taxon>
        <taxon>Strongyloidea</taxon>
        <taxon>Strongylidae</taxon>
        <taxon>Strongylus</taxon>
    </lineage>
</organism>
<gene>
    <name evidence="1" type="ORF">SVUK_LOCUS15707</name>
</gene>
<evidence type="ECO:0008006" key="3">
    <source>
        <dbReference type="Google" id="ProtNLM"/>
    </source>
</evidence>
<dbReference type="OrthoDB" id="5860975at2759"/>
<accession>A0A3P7JLF3</accession>
<keyword evidence="2" id="KW-1185">Reference proteome</keyword>
<name>A0A3P7JLF3_STRVU</name>
<dbReference type="AlphaFoldDB" id="A0A3P7JLF3"/>
<protein>
    <recommendedName>
        <fullName evidence="3">Methyltransferase FkbM domain-containing protein</fullName>
    </recommendedName>
</protein>
<dbReference type="Proteomes" id="UP000270094">
    <property type="component" value="Unassembled WGS sequence"/>
</dbReference>